<dbReference type="Proteomes" id="UP000434957">
    <property type="component" value="Unassembled WGS sequence"/>
</dbReference>
<dbReference type="Proteomes" id="UP000435112">
    <property type="component" value="Unassembled WGS sequence"/>
</dbReference>
<evidence type="ECO:0000313" key="6">
    <source>
        <dbReference type="Proteomes" id="UP000434957"/>
    </source>
</evidence>
<evidence type="ECO:0000313" key="5">
    <source>
        <dbReference type="Proteomes" id="UP000429607"/>
    </source>
</evidence>
<reference evidence="4 6" key="1">
    <citation type="submission" date="2018-08" db="EMBL/GenBank/DDBJ databases">
        <title>Genomic investigation of the strawberry pathogen Phytophthora fragariae indicates pathogenicity is determined by transcriptional variation in three key races.</title>
        <authorList>
            <person name="Adams T.M."/>
            <person name="Armitage A.D."/>
            <person name="Sobczyk M.K."/>
            <person name="Bates H.J."/>
            <person name="Dunwell J.M."/>
            <person name="Nellist C.F."/>
            <person name="Harrison R.J."/>
        </authorList>
    </citation>
    <scope>NUCLEOTIDE SEQUENCE [LARGE SCALE GENOMIC DNA]</scope>
    <source>
        <strain evidence="3 5">SCRP249</strain>
        <strain evidence="2 7">SCRP324</strain>
        <strain evidence="4 6">SCRP333</strain>
    </source>
</reference>
<evidence type="ECO:0000313" key="4">
    <source>
        <dbReference type="EMBL" id="KAE9341211.1"/>
    </source>
</evidence>
<feature type="signal peptide" evidence="1">
    <location>
        <begin position="1"/>
        <end position="28"/>
    </location>
</feature>
<accession>A0A6A4F6N2</accession>
<keyword evidence="1" id="KW-0732">Signal</keyword>
<gene>
    <name evidence="3" type="ORF">PR001_g9102</name>
    <name evidence="2" type="ORF">PR002_g11335</name>
    <name evidence="4" type="ORF">PR003_g10104</name>
</gene>
<evidence type="ECO:0008006" key="8">
    <source>
        <dbReference type="Google" id="ProtNLM"/>
    </source>
</evidence>
<evidence type="ECO:0000256" key="1">
    <source>
        <dbReference type="SAM" id="SignalP"/>
    </source>
</evidence>
<comment type="caution">
    <text evidence="4">The sequence shown here is derived from an EMBL/GenBank/DDBJ whole genome shotgun (WGS) entry which is preliminary data.</text>
</comment>
<keyword evidence="6" id="KW-1185">Reference proteome</keyword>
<proteinExistence type="predicted"/>
<organism evidence="4 6">
    <name type="scientific">Phytophthora rubi</name>
    <dbReference type="NCBI Taxonomy" id="129364"/>
    <lineage>
        <taxon>Eukaryota</taxon>
        <taxon>Sar</taxon>
        <taxon>Stramenopiles</taxon>
        <taxon>Oomycota</taxon>
        <taxon>Peronosporomycetes</taxon>
        <taxon>Peronosporales</taxon>
        <taxon>Peronosporaceae</taxon>
        <taxon>Phytophthora</taxon>
    </lineage>
</organism>
<dbReference type="AlphaFoldDB" id="A0A6A4F6N2"/>
<dbReference type="EMBL" id="QXFU01000674">
    <property type="protein sequence ID" value="KAE9024914.1"/>
    <property type="molecule type" value="Genomic_DNA"/>
</dbReference>
<evidence type="ECO:0000313" key="3">
    <source>
        <dbReference type="EMBL" id="KAE9035899.1"/>
    </source>
</evidence>
<sequence length="75" mass="8406">MGLVSPAHRWVLMLSSACCVDCPGSARSNRLNTYGPLIKLPELRSYLFTPLTTVVRACRPSCSTTSCTQRFQWRL</sequence>
<evidence type="ECO:0000313" key="7">
    <source>
        <dbReference type="Proteomes" id="UP000435112"/>
    </source>
</evidence>
<dbReference type="EMBL" id="QXFV01000495">
    <property type="protein sequence ID" value="KAE9035899.1"/>
    <property type="molecule type" value="Genomic_DNA"/>
</dbReference>
<dbReference type="Proteomes" id="UP000429607">
    <property type="component" value="Unassembled WGS sequence"/>
</dbReference>
<name>A0A6A4F6N2_9STRA</name>
<dbReference type="EMBL" id="QXFT01000542">
    <property type="protein sequence ID" value="KAE9341211.1"/>
    <property type="molecule type" value="Genomic_DNA"/>
</dbReference>
<evidence type="ECO:0000313" key="2">
    <source>
        <dbReference type="EMBL" id="KAE9024914.1"/>
    </source>
</evidence>
<protein>
    <recommendedName>
        <fullName evidence="8">Secreted protein</fullName>
    </recommendedName>
</protein>
<feature type="chain" id="PRO_5036167736" description="Secreted protein" evidence="1">
    <location>
        <begin position="29"/>
        <end position="75"/>
    </location>
</feature>